<keyword evidence="5 7" id="KW-1133">Transmembrane helix</keyword>
<name>A0A124GAF8_9ACTN</name>
<keyword evidence="6 7" id="KW-0472">Membrane</keyword>
<feature type="transmembrane region" description="Helical" evidence="7">
    <location>
        <begin position="123"/>
        <end position="143"/>
    </location>
</feature>
<accession>A0A124GAF8</accession>
<keyword evidence="10" id="KW-1185">Reference proteome</keyword>
<sequence>MPETAKGPENMNVTMYWRRLRRSESAAFWLFLAPWLAGFLGLTLGPMLFSLFAAFTRWNGVGTPHWIGLQNFRVMFTSDLDFWPSLGHTFLYAGARVALGTVLALALAAMVNTRIVGRTFFRTVFFLPAIVTGVPLFVVWSWMLDPSGGVLNYLLGKVGIQGPEWLASSTWAIPALVLMSLTATGGAMIVFLSGLQDIPLELRDAALVDGAGWWQRFRRITVPLLSPVILFNVIMGLIGSLQVFAEPYVMTGGGPEHTTYFLGLYLYNEAFWYSNVGYASALAWVQFLVVVVLTVVVLRFSRRHVHHLGS</sequence>
<dbReference type="PROSITE" id="PS50928">
    <property type="entry name" value="ABC_TM1"/>
    <property type="match status" value="1"/>
</dbReference>
<evidence type="ECO:0000256" key="3">
    <source>
        <dbReference type="ARBA" id="ARBA00022475"/>
    </source>
</evidence>
<dbReference type="PANTHER" id="PTHR30193:SF1">
    <property type="entry name" value="ABC TRANSPORTER PERMEASE PROTEIN YESP-RELATED"/>
    <property type="match status" value="1"/>
</dbReference>
<dbReference type="CDD" id="cd06261">
    <property type="entry name" value="TM_PBP2"/>
    <property type="match status" value="1"/>
</dbReference>
<evidence type="ECO:0000256" key="4">
    <source>
        <dbReference type="ARBA" id="ARBA00022692"/>
    </source>
</evidence>
<evidence type="ECO:0000259" key="8">
    <source>
        <dbReference type="PROSITE" id="PS50928"/>
    </source>
</evidence>
<keyword evidence="2 7" id="KW-0813">Transport</keyword>
<dbReference type="InterPro" id="IPR000515">
    <property type="entry name" value="MetI-like"/>
</dbReference>
<comment type="subcellular location">
    <subcellularLocation>
        <location evidence="1 7">Cell membrane</location>
        <topology evidence="1 7">Multi-pass membrane protein</topology>
    </subcellularLocation>
</comment>
<dbReference type="InterPro" id="IPR035906">
    <property type="entry name" value="MetI-like_sf"/>
</dbReference>
<evidence type="ECO:0000256" key="2">
    <source>
        <dbReference type="ARBA" id="ARBA00022448"/>
    </source>
</evidence>
<dbReference type="AlphaFoldDB" id="A0A124GAF8"/>
<gene>
    <name evidence="9" type="ORF">ADL12_23160</name>
</gene>
<dbReference type="OrthoDB" id="9805974at2"/>
<dbReference type="EMBL" id="LLZG01000231">
    <property type="protein sequence ID" value="KUL32110.1"/>
    <property type="molecule type" value="Genomic_DNA"/>
</dbReference>
<keyword evidence="3" id="KW-1003">Cell membrane</keyword>
<dbReference type="GO" id="GO:0005886">
    <property type="term" value="C:plasma membrane"/>
    <property type="evidence" value="ECO:0007669"/>
    <property type="project" value="UniProtKB-SubCell"/>
</dbReference>
<feature type="domain" description="ABC transmembrane type-1" evidence="8">
    <location>
        <begin position="86"/>
        <end position="297"/>
    </location>
</feature>
<comment type="similarity">
    <text evidence="7">Belongs to the binding-protein-dependent transport system permease family.</text>
</comment>
<feature type="transmembrane region" description="Helical" evidence="7">
    <location>
        <begin position="28"/>
        <end position="55"/>
    </location>
</feature>
<feature type="transmembrane region" description="Helical" evidence="7">
    <location>
        <begin position="90"/>
        <end position="111"/>
    </location>
</feature>
<evidence type="ECO:0000256" key="5">
    <source>
        <dbReference type="ARBA" id="ARBA00022989"/>
    </source>
</evidence>
<feature type="transmembrane region" description="Helical" evidence="7">
    <location>
        <begin position="171"/>
        <end position="195"/>
    </location>
</feature>
<evidence type="ECO:0000313" key="9">
    <source>
        <dbReference type="EMBL" id="KUL32110.1"/>
    </source>
</evidence>
<dbReference type="SUPFAM" id="SSF161098">
    <property type="entry name" value="MetI-like"/>
    <property type="match status" value="1"/>
</dbReference>
<dbReference type="GO" id="GO:0055085">
    <property type="term" value="P:transmembrane transport"/>
    <property type="evidence" value="ECO:0007669"/>
    <property type="project" value="InterPro"/>
</dbReference>
<evidence type="ECO:0000256" key="6">
    <source>
        <dbReference type="ARBA" id="ARBA00023136"/>
    </source>
</evidence>
<organism evidence="9 10">
    <name type="scientific">Streptomyces regalis</name>
    <dbReference type="NCBI Taxonomy" id="68262"/>
    <lineage>
        <taxon>Bacteria</taxon>
        <taxon>Bacillati</taxon>
        <taxon>Actinomycetota</taxon>
        <taxon>Actinomycetes</taxon>
        <taxon>Kitasatosporales</taxon>
        <taxon>Streptomycetaceae</taxon>
        <taxon>Streptomyces</taxon>
    </lineage>
</organism>
<dbReference type="Gene3D" id="1.10.3720.10">
    <property type="entry name" value="MetI-like"/>
    <property type="match status" value="1"/>
</dbReference>
<evidence type="ECO:0000256" key="1">
    <source>
        <dbReference type="ARBA" id="ARBA00004651"/>
    </source>
</evidence>
<dbReference type="Pfam" id="PF00528">
    <property type="entry name" value="BPD_transp_1"/>
    <property type="match status" value="1"/>
</dbReference>
<dbReference type="Proteomes" id="UP000053923">
    <property type="component" value="Unassembled WGS sequence"/>
</dbReference>
<reference evidence="10" key="1">
    <citation type="submission" date="2015-10" db="EMBL/GenBank/DDBJ databases">
        <authorList>
            <person name="Ju K.-S."/>
            <person name="Doroghazi J.R."/>
            <person name="Metcalf W.W."/>
        </authorList>
    </citation>
    <scope>NUCLEOTIDE SEQUENCE [LARGE SCALE GENOMIC DNA]</scope>
    <source>
        <strain evidence="10">NRRL 3151</strain>
    </source>
</reference>
<evidence type="ECO:0000313" key="10">
    <source>
        <dbReference type="Proteomes" id="UP000053923"/>
    </source>
</evidence>
<protein>
    <recommendedName>
        <fullName evidence="8">ABC transmembrane type-1 domain-containing protein</fullName>
    </recommendedName>
</protein>
<dbReference type="RefSeq" id="WP_062704711.1">
    <property type="nucleotide sequence ID" value="NZ_LLZG01000231.1"/>
</dbReference>
<feature type="transmembrane region" description="Helical" evidence="7">
    <location>
        <begin position="224"/>
        <end position="245"/>
    </location>
</feature>
<comment type="caution">
    <text evidence="9">The sequence shown here is derived from an EMBL/GenBank/DDBJ whole genome shotgun (WGS) entry which is preliminary data.</text>
</comment>
<dbReference type="InterPro" id="IPR051393">
    <property type="entry name" value="ABC_transporter_permease"/>
</dbReference>
<proteinExistence type="inferred from homology"/>
<feature type="transmembrane region" description="Helical" evidence="7">
    <location>
        <begin position="276"/>
        <end position="298"/>
    </location>
</feature>
<keyword evidence="4 7" id="KW-0812">Transmembrane</keyword>
<evidence type="ECO:0000256" key="7">
    <source>
        <dbReference type="RuleBase" id="RU363032"/>
    </source>
</evidence>
<dbReference type="PANTHER" id="PTHR30193">
    <property type="entry name" value="ABC TRANSPORTER PERMEASE PROTEIN"/>
    <property type="match status" value="1"/>
</dbReference>